<dbReference type="EMBL" id="QTSX02006515">
    <property type="protein sequence ID" value="KAJ9053489.1"/>
    <property type="molecule type" value="Genomic_DNA"/>
</dbReference>
<evidence type="ECO:0000313" key="1">
    <source>
        <dbReference type="EMBL" id="KAJ9053489.1"/>
    </source>
</evidence>
<reference evidence="1" key="1">
    <citation type="submission" date="2022-04" db="EMBL/GenBank/DDBJ databases">
        <title>Genome of the entomopathogenic fungus Entomophthora muscae.</title>
        <authorList>
            <person name="Elya C."/>
            <person name="Lovett B.R."/>
            <person name="Lee E."/>
            <person name="Macias A.M."/>
            <person name="Hajek A.E."/>
            <person name="De Bivort B.L."/>
            <person name="Kasson M.T."/>
            <person name="De Fine Licht H.H."/>
            <person name="Stajich J.E."/>
        </authorList>
    </citation>
    <scope>NUCLEOTIDE SEQUENCE</scope>
    <source>
        <strain evidence="1">Berkeley</strain>
    </source>
</reference>
<accession>A0ACC2RTW6</accession>
<protein>
    <submittedName>
        <fullName evidence="1">Uncharacterized protein</fullName>
    </submittedName>
</protein>
<comment type="caution">
    <text evidence="1">The sequence shown here is derived from an EMBL/GenBank/DDBJ whole genome shotgun (WGS) entry which is preliminary data.</text>
</comment>
<organism evidence="1 2">
    <name type="scientific">Entomophthora muscae</name>
    <dbReference type="NCBI Taxonomy" id="34485"/>
    <lineage>
        <taxon>Eukaryota</taxon>
        <taxon>Fungi</taxon>
        <taxon>Fungi incertae sedis</taxon>
        <taxon>Zoopagomycota</taxon>
        <taxon>Entomophthoromycotina</taxon>
        <taxon>Entomophthoromycetes</taxon>
        <taxon>Entomophthorales</taxon>
        <taxon>Entomophthoraceae</taxon>
        <taxon>Entomophthora</taxon>
    </lineage>
</organism>
<name>A0ACC2RTW6_9FUNG</name>
<gene>
    <name evidence="1" type="ORF">DSO57_1023755</name>
</gene>
<proteinExistence type="predicted"/>
<dbReference type="Proteomes" id="UP001165960">
    <property type="component" value="Unassembled WGS sequence"/>
</dbReference>
<evidence type="ECO:0000313" key="2">
    <source>
        <dbReference type="Proteomes" id="UP001165960"/>
    </source>
</evidence>
<keyword evidence="2" id="KW-1185">Reference proteome</keyword>
<sequence>MKVHEIEEGIFKKAASLVIGILDIGFEFKHGALFENYKGNKGDYYDHNYTFFDGTRTLDEITRSNDNLRHGTRIISLAVGKKPLGISPKSKWIACKAMERRNNPTEDYLSCQQFLLAPTDIEGNSPNALLRPHVIANTWGCGKEDNCFTTPLKYASHAHHVAGIFNVAAAGNSGKSCETITDIPPVNKHSFVVAGLNRNSVEGLETSSVGPSKFRKNAIDVAASGQYVLAANPDNKYVYVSGTSYASPLVAGGALLVMAACPSLQRNPRDLSWVLRNSAIPLYSNLTCGGDSTKIVPNNEFGYGLVDIKEANKLCGRTHGFEKTKDKL</sequence>